<proteinExistence type="inferred from homology"/>
<keyword evidence="4" id="KW-0456">Lyase</keyword>
<evidence type="ECO:0000313" key="6">
    <source>
        <dbReference type="EMBL" id="KAH8703212.1"/>
    </source>
</evidence>
<feature type="domain" description="CENP-V/GFA" evidence="5">
    <location>
        <begin position="22"/>
        <end position="152"/>
    </location>
</feature>
<accession>A0AAD4L447</accession>
<dbReference type="GO" id="GO:0016846">
    <property type="term" value="F:carbon-sulfur lyase activity"/>
    <property type="evidence" value="ECO:0007669"/>
    <property type="project" value="InterPro"/>
</dbReference>
<comment type="caution">
    <text evidence="6">The sequence shown here is derived from an EMBL/GenBank/DDBJ whole genome shotgun (WGS) entry which is preliminary data.</text>
</comment>
<organism evidence="6 7">
    <name type="scientific">Talaromyces proteolyticus</name>
    <dbReference type="NCBI Taxonomy" id="1131652"/>
    <lineage>
        <taxon>Eukaryota</taxon>
        <taxon>Fungi</taxon>
        <taxon>Dikarya</taxon>
        <taxon>Ascomycota</taxon>
        <taxon>Pezizomycotina</taxon>
        <taxon>Eurotiomycetes</taxon>
        <taxon>Eurotiomycetidae</taxon>
        <taxon>Eurotiales</taxon>
        <taxon>Trichocomaceae</taxon>
        <taxon>Talaromyces</taxon>
        <taxon>Talaromyces sect. Bacilispori</taxon>
    </lineage>
</organism>
<dbReference type="GeneID" id="70243179"/>
<evidence type="ECO:0000259" key="5">
    <source>
        <dbReference type="PROSITE" id="PS51891"/>
    </source>
</evidence>
<dbReference type="PANTHER" id="PTHR33337:SF8">
    <property type="entry name" value="CENP-V_GFA DOMAIN-CONTAINING PROTEIN"/>
    <property type="match status" value="1"/>
</dbReference>
<dbReference type="InterPro" id="IPR006913">
    <property type="entry name" value="CENP-V/GFA"/>
</dbReference>
<dbReference type="GO" id="GO:0046872">
    <property type="term" value="F:metal ion binding"/>
    <property type="evidence" value="ECO:0007669"/>
    <property type="project" value="UniProtKB-KW"/>
</dbReference>
<dbReference type="InterPro" id="IPR011057">
    <property type="entry name" value="Mss4-like_sf"/>
</dbReference>
<sequence length="167" mass="18502">MAGVHIPIPSPGASGVKPDGTATATCLCGAVQLSFPVEGEDLVNTFVCNCTDCRKLSSSMFCSNFTVKDRSLKHLRGEEKLSRYAQNRTIASGAFMEDSFCSICGNLMYRRSTRFPGLSILRIGTVDDFNLHESKLKPQFEQFTEDRVGWFDGVQIEGIPRHDKSRI</sequence>
<evidence type="ECO:0000256" key="1">
    <source>
        <dbReference type="ARBA" id="ARBA00005495"/>
    </source>
</evidence>
<protein>
    <submittedName>
        <fullName evidence="6">Mss4-like protein</fullName>
    </submittedName>
</protein>
<dbReference type="SUPFAM" id="SSF51316">
    <property type="entry name" value="Mss4-like"/>
    <property type="match status" value="1"/>
</dbReference>
<evidence type="ECO:0000313" key="7">
    <source>
        <dbReference type="Proteomes" id="UP001201262"/>
    </source>
</evidence>
<reference evidence="6" key="1">
    <citation type="submission" date="2021-12" db="EMBL/GenBank/DDBJ databases">
        <title>Convergent genome expansion in fungi linked to evolution of root-endophyte symbiosis.</title>
        <authorList>
            <consortium name="DOE Joint Genome Institute"/>
            <person name="Ke Y.-H."/>
            <person name="Bonito G."/>
            <person name="Liao H.-L."/>
            <person name="Looney B."/>
            <person name="Rojas-Flechas A."/>
            <person name="Nash J."/>
            <person name="Hameed K."/>
            <person name="Schadt C."/>
            <person name="Martin F."/>
            <person name="Crous P.W."/>
            <person name="Miettinen O."/>
            <person name="Magnuson J.K."/>
            <person name="Labbe J."/>
            <person name="Jacobson D."/>
            <person name="Doktycz M.J."/>
            <person name="Veneault-Fourrey C."/>
            <person name="Kuo A."/>
            <person name="Mondo S."/>
            <person name="Calhoun S."/>
            <person name="Riley R."/>
            <person name="Ohm R."/>
            <person name="LaButti K."/>
            <person name="Andreopoulos B."/>
            <person name="Pangilinan J."/>
            <person name="Nolan M."/>
            <person name="Tritt A."/>
            <person name="Clum A."/>
            <person name="Lipzen A."/>
            <person name="Daum C."/>
            <person name="Barry K."/>
            <person name="Grigoriev I.V."/>
            <person name="Vilgalys R."/>
        </authorList>
    </citation>
    <scope>NUCLEOTIDE SEQUENCE</scope>
    <source>
        <strain evidence="6">PMI_201</strain>
    </source>
</reference>
<dbReference type="RefSeq" id="XP_046076230.1">
    <property type="nucleotide sequence ID" value="XM_046212892.1"/>
</dbReference>
<dbReference type="PANTHER" id="PTHR33337">
    <property type="entry name" value="GFA DOMAIN-CONTAINING PROTEIN"/>
    <property type="match status" value="1"/>
</dbReference>
<dbReference type="AlphaFoldDB" id="A0AAD4L447"/>
<dbReference type="Gene3D" id="3.90.1590.10">
    <property type="entry name" value="glutathione-dependent formaldehyde- activating enzyme (gfa)"/>
    <property type="match status" value="1"/>
</dbReference>
<comment type="similarity">
    <text evidence="1">Belongs to the Gfa family.</text>
</comment>
<keyword evidence="2" id="KW-0479">Metal-binding</keyword>
<evidence type="ECO:0000256" key="2">
    <source>
        <dbReference type="ARBA" id="ARBA00022723"/>
    </source>
</evidence>
<evidence type="ECO:0000256" key="4">
    <source>
        <dbReference type="ARBA" id="ARBA00023239"/>
    </source>
</evidence>
<keyword evidence="7" id="KW-1185">Reference proteome</keyword>
<name>A0AAD4L447_9EURO</name>
<dbReference type="Proteomes" id="UP001201262">
    <property type="component" value="Unassembled WGS sequence"/>
</dbReference>
<evidence type="ECO:0000256" key="3">
    <source>
        <dbReference type="ARBA" id="ARBA00022833"/>
    </source>
</evidence>
<dbReference type="PROSITE" id="PS51891">
    <property type="entry name" value="CENP_V_GFA"/>
    <property type="match status" value="1"/>
</dbReference>
<keyword evidence="3" id="KW-0862">Zinc</keyword>
<dbReference type="EMBL" id="JAJTJA010000002">
    <property type="protein sequence ID" value="KAH8703212.1"/>
    <property type="molecule type" value="Genomic_DNA"/>
</dbReference>
<gene>
    <name evidence="6" type="ORF">BGW36DRAFT_333872</name>
</gene>
<dbReference type="Pfam" id="PF04828">
    <property type="entry name" value="GFA"/>
    <property type="match status" value="1"/>
</dbReference>